<feature type="region of interest" description="Disordered" evidence="1">
    <location>
        <begin position="1"/>
        <end position="64"/>
    </location>
</feature>
<organism evidence="2 3">
    <name type="scientific">Tanacetum coccineum</name>
    <dbReference type="NCBI Taxonomy" id="301880"/>
    <lineage>
        <taxon>Eukaryota</taxon>
        <taxon>Viridiplantae</taxon>
        <taxon>Streptophyta</taxon>
        <taxon>Embryophyta</taxon>
        <taxon>Tracheophyta</taxon>
        <taxon>Spermatophyta</taxon>
        <taxon>Magnoliopsida</taxon>
        <taxon>eudicotyledons</taxon>
        <taxon>Gunneridae</taxon>
        <taxon>Pentapetalae</taxon>
        <taxon>asterids</taxon>
        <taxon>campanulids</taxon>
        <taxon>Asterales</taxon>
        <taxon>Asteraceae</taxon>
        <taxon>Asteroideae</taxon>
        <taxon>Anthemideae</taxon>
        <taxon>Anthemidinae</taxon>
        <taxon>Tanacetum</taxon>
    </lineage>
</organism>
<keyword evidence="3" id="KW-1185">Reference proteome</keyword>
<sequence length="346" mass="38412">MSDSDESGITYTEVSNPFEGLSDIGGTEEDDDEDPEEDPVDYHADGGDDGDDEEGSSEDDEDVEHGHCCFTATDQLATFAKKTEPFELMSCGPLHHHTLLIVCDSEDFYSAPVTNTRLKAWSLTVGEKLWEGEGGGEWFVHGGIGLQGKRVEVNPFESDAAIYFPILYHYHTLSYSHPTRPDAPSLGYTTFFPYQFLLHHTCANLPSVVKGGRARGFLTTSGKGDLGVIRMREVGYGITDAWDEMDEIDGEELDCPERLGGDRCIRVVLARRDGYVAAHYQTRVEIQYWTGDHLCKAWVQTTGIGLRCITRTFPALTGQVTATTGTVWTNWRSSQHELPEEALVQL</sequence>
<comment type="caution">
    <text evidence="2">The sequence shown here is derived from an EMBL/GenBank/DDBJ whole genome shotgun (WGS) entry which is preliminary data.</text>
</comment>
<name>A0ABQ5CEN3_9ASTR</name>
<reference evidence="2" key="2">
    <citation type="submission" date="2022-01" db="EMBL/GenBank/DDBJ databases">
        <authorList>
            <person name="Yamashiro T."/>
            <person name="Shiraishi A."/>
            <person name="Satake H."/>
            <person name="Nakayama K."/>
        </authorList>
    </citation>
    <scope>NUCLEOTIDE SEQUENCE</scope>
</reference>
<dbReference type="EMBL" id="BQNB010014073">
    <property type="protein sequence ID" value="GJT23654.1"/>
    <property type="molecule type" value="Genomic_DNA"/>
</dbReference>
<accession>A0ABQ5CEN3</accession>
<feature type="compositionally biased region" description="Acidic residues" evidence="1">
    <location>
        <begin position="47"/>
        <end position="63"/>
    </location>
</feature>
<evidence type="ECO:0000313" key="2">
    <source>
        <dbReference type="EMBL" id="GJT23654.1"/>
    </source>
</evidence>
<reference evidence="2" key="1">
    <citation type="journal article" date="2022" name="Int. J. Mol. Sci.">
        <title>Draft Genome of Tanacetum Coccineum: Genomic Comparison of Closely Related Tanacetum-Family Plants.</title>
        <authorList>
            <person name="Yamashiro T."/>
            <person name="Shiraishi A."/>
            <person name="Nakayama K."/>
            <person name="Satake H."/>
        </authorList>
    </citation>
    <scope>NUCLEOTIDE SEQUENCE</scope>
</reference>
<protein>
    <submittedName>
        <fullName evidence="2">Uncharacterized protein</fullName>
    </submittedName>
</protein>
<feature type="compositionally biased region" description="Acidic residues" evidence="1">
    <location>
        <begin position="26"/>
        <end position="39"/>
    </location>
</feature>
<proteinExistence type="predicted"/>
<gene>
    <name evidence="2" type="ORF">Tco_0893591</name>
</gene>
<evidence type="ECO:0000313" key="3">
    <source>
        <dbReference type="Proteomes" id="UP001151760"/>
    </source>
</evidence>
<evidence type="ECO:0000256" key="1">
    <source>
        <dbReference type="SAM" id="MobiDB-lite"/>
    </source>
</evidence>
<dbReference type="Proteomes" id="UP001151760">
    <property type="component" value="Unassembled WGS sequence"/>
</dbReference>